<gene>
    <name evidence="1" type="ORF">HED35_01325</name>
</gene>
<comment type="caution">
    <text evidence="1">The sequence shown here is derived from an EMBL/GenBank/DDBJ whole genome shotgun (WGS) entry which is preliminary data.</text>
</comment>
<evidence type="ECO:0000313" key="1">
    <source>
        <dbReference type="EMBL" id="NKC66719.1"/>
    </source>
</evidence>
<dbReference type="AlphaFoldDB" id="A0A7X6D6L2"/>
<evidence type="ECO:0000313" key="2">
    <source>
        <dbReference type="Proteomes" id="UP000521358"/>
    </source>
</evidence>
<name>A0A7X6D6L2_9ENTE</name>
<dbReference type="EMBL" id="JAAVMB010000001">
    <property type="protein sequence ID" value="NKC66719.1"/>
    <property type="molecule type" value="Genomic_DNA"/>
</dbReference>
<reference evidence="1 2" key="1">
    <citation type="submission" date="2020-03" db="EMBL/GenBank/DDBJ databases">
        <title>Bacterial samples isolated from urine from healthy bovine heifers (Gyr breed).</title>
        <authorList>
            <person name="Giannattasio-Ferraz S."/>
            <person name="Maskeri L."/>
            <person name="Penido A."/>
            <person name="Barbosa-Stancioli E.F."/>
            <person name="Putonti C."/>
        </authorList>
    </citation>
    <scope>NUCLEOTIDE SEQUENCE [LARGE SCALE GENOMIC DNA]</scope>
    <source>
        <strain evidence="1 2">UFMG-H7</strain>
    </source>
</reference>
<proteinExistence type="predicted"/>
<sequence>MKLLEFKDNRNNNVTIPLLKSFFKSVSYPLADELPSAQLIINDNKIIHLPSTDFKLATYGGAAID</sequence>
<organism evidence="1 2">
    <name type="scientific">Vagococcus fluvialis</name>
    <dbReference type="NCBI Taxonomy" id="2738"/>
    <lineage>
        <taxon>Bacteria</taxon>
        <taxon>Bacillati</taxon>
        <taxon>Bacillota</taxon>
        <taxon>Bacilli</taxon>
        <taxon>Lactobacillales</taxon>
        <taxon>Enterococcaceae</taxon>
        <taxon>Vagococcus</taxon>
    </lineage>
</organism>
<protein>
    <submittedName>
        <fullName evidence="1">Uncharacterized protein</fullName>
    </submittedName>
</protein>
<dbReference type="Proteomes" id="UP000521358">
    <property type="component" value="Unassembled WGS sequence"/>
</dbReference>
<dbReference type="RefSeq" id="WP_167806068.1">
    <property type="nucleotide sequence ID" value="NZ_JAAVMB010000001.1"/>
</dbReference>
<accession>A0A7X6D6L2</accession>